<evidence type="ECO:0000256" key="4">
    <source>
        <dbReference type="ARBA" id="ARBA00023136"/>
    </source>
</evidence>
<feature type="domain" description="RagB/SusD" evidence="7">
    <location>
        <begin position="358"/>
        <end position="434"/>
    </location>
</feature>
<organism evidence="9 10">
    <name type="scientific">Chitinophaga varians</name>
    <dbReference type="NCBI Taxonomy" id="2202339"/>
    <lineage>
        <taxon>Bacteria</taxon>
        <taxon>Pseudomonadati</taxon>
        <taxon>Bacteroidota</taxon>
        <taxon>Chitinophagia</taxon>
        <taxon>Chitinophagales</taxon>
        <taxon>Chitinophagaceae</taxon>
        <taxon>Chitinophaga</taxon>
    </lineage>
</organism>
<dbReference type="SUPFAM" id="SSF48452">
    <property type="entry name" value="TPR-like"/>
    <property type="match status" value="1"/>
</dbReference>
<evidence type="ECO:0000256" key="5">
    <source>
        <dbReference type="ARBA" id="ARBA00023237"/>
    </source>
</evidence>
<comment type="subcellular location">
    <subcellularLocation>
        <location evidence="1">Cell outer membrane</location>
    </subcellularLocation>
</comment>
<name>A0A847RNV5_9BACT</name>
<keyword evidence="6" id="KW-0802">TPR repeat</keyword>
<dbReference type="InterPro" id="IPR012944">
    <property type="entry name" value="SusD_RagB_dom"/>
</dbReference>
<dbReference type="GO" id="GO:0009279">
    <property type="term" value="C:cell outer membrane"/>
    <property type="evidence" value="ECO:0007669"/>
    <property type="project" value="UniProtKB-SubCell"/>
</dbReference>
<dbReference type="Proteomes" id="UP000570474">
    <property type="component" value="Unassembled WGS sequence"/>
</dbReference>
<dbReference type="AlphaFoldDB" id="A0A847RNV5"/>
<keyword evidence="5" id="KW-0998">Cell outer membrane</keyword>
<protein>
    <submittedName>
        <fullName evidence="9">RagB/SusD family nutrient uptake outer membrane protein</fullName>
    </submittedName>
</protein>
<evidence type="ECO:0000256" key="2">
    <source>
        <dbReference type="ARBA" id="ARBA00006275"/>
    </source>
</evidence>
<evidence type="ECO:0000256" key="6">
    <source>
        <dbReference type="PROSITE-ProRule" id="PRU00339"/>
    </source>
</evidence>
<dbReference type="PROSITE" id="PS50005">
    <property type="entry name" value="TPR"/>
    <property type="match status" value="1"/>
</dbReference>
<comment type="similarity">
    <text evidence="2">Belongs to the SusD family.</text>
</comment>
<dbReference type="InterPro" id="IPR011990">
    <property type="entry name" value="TPR-like_helical_dom_sf"/>
</dbReference>
<feature type="repeat" description="TPR" evidence="6">
    <location>
        <begin position="215"/>
        <end position="248"/>
    </location>
</feature>
<evidence type="ECO:0000313" key="9">
    <source>
        <dbReference type="EMBL" id="NLR63324.1"/>
    </source>
</evidence>
<comment type="caution">
    <text evidence="9">The sequence shown here is derived from an EMBL/GenBank/DDBJ whole genome shotgun (WGS) entry which is preliminary data.</text>
</comment>
<keyword evidence="4" id="KW-0472">Membrane</keyword>
<evidence type="ECO:0000313" key="10">
    <source>
        <dbReference type="Proteomes" id="UP000570474"/>
    </source>
</evidence>
<keyword evidence="10" id="KW-1185">Reference proteome</keyword>
<sequence length="484" mass="53572">MRLLNRKHIYPLIALVVLSTQEACKRDFLEINPKGVLVAERTADYDQLLNSLPLTVTPHLVSGDEAAGVEPYFTGETLPESQKSFRWENDIYLPDATSMEWTVIMQMVYQYNKVINEVMNATDGSEAQKQSLKAEALACRAWGYFMMVNFYGAPYNEATAATDLAVPRVLTADVSKTTFTRATVKEIYTLIVEDLTASLPYLPVALTNRLRMSRPAAEGLLGKVYVFMGQYDKALSSLNAAINDLPGASIPAGLYDFRKELAPGGAFTPVSPITGPARGNLNIDQEVLFLKQTVNYFNFLFSGVVLSPKTVGLYLPGDYRRAFLTPNPFGDFTHAYPGGMLRAWGRGGISNIGVSVPDICLLRAECKSRMNDLAGAVADMEAFRAMRMPAEEAVVPAAIAADKVALTTFILDERIREFPLQGYRWFDMRRLSVDPVYKSTVGTTHTVYDVSGAVKSSYTLRPERLTFRVPLYIANANPDMPQNP</sequence>
<reference evidence="9 10" key="1">
    <citation type="submission" date="2020-04" db="EMBL/GenBank/DDBJ databases">
        <authorList>
            <person name="Yin C."/>
        </authorList>
    </citation>
    <scope>NUCLEOTIDE SEQUENCE [LARGE SCALE GENOMIC DNA]</scope>
    <source>
        <strain evidence="9 10">Ae27</strain>
    </source>
</reference>
<keyword evidence="3" id="KW-0732">Signal</keyword>
<evidence type="ECO:0000256" key="1">
    <source>
        <dbReference type="ARBA" id="ARBA00004442"/>
    </source>
</evidence>
<dbReference type="Gene3D" id="1.25.40.390">
    <property type="match status" value="2"/>
</dbReference>
<dbReference type="Pfam" id="PF07980">
    <property type="entry name" value="SusD_RagB"/>
    <property type="match status" value="1"/>
</dbReference>
<dbReference type="Pfam" id="PF14322">
    <property type="entry name" value="SusD-like_3"/>
    <property type="match status" value="1"/>
</dbReference>
<proteinExistence type="inferred from homology"/>
<dbReference type="InterPro" id="IPR033985">
    <property type="entry name" value="SusD-like_N"/>
</dbReference>
<gene>
    <name evidence="9" type="ORF">HGH92_03310</name>
</gene>
<dbReference type="InterPro" id="IPR019734">
    <property type="entry name" value="TPR_rpt"/>
</dbReference>
<evidence type="ECO:0000259" key="8">
    <source>
        <dbReference type="Pfam" id="PF14322"/>
    </source>
</evidence>
<evidence type="ECO:0000256" key="3">
    <source>
        <dbReference type="ARBA" id="ARBA00022729"/>
    </source>
</evidence>
<feature type="domain" description="SusD-like N-terminal" evidence="8">
    <location>
        <begin position="28"/>
        <end position="225"/>
    </location>
</feature>
<dbReference type="EMBL" id="JABAIA010000001">
    <property type="protein sequence ID" value="NLR63324.1"/>
    <property type="molecule type" value="Genomic_DNA"/>
</dbReference>
<evidence type="ECO:0000259" key="7">
    <source>
        <dbReference type="Pfam" id="PF07980"/>
    </source>
</evidence>
<accession>A0A847RNV5</accession>
<dbReference type="RefSeq" id="WP_168869327.1">
    <property type="nucleotide sequence ID" value="NZ_JABAIA010000001.1"/>
</dbReference>